<dbReference type="GO" id="GO:0000139">
    <property type="term" value="C:Golgi membrane"/>
    <property type="evidence" value="ECO:0007669"/>
    <property type="project" value="TreeGrafter"/>
</dbReference>
<name>A0AAQ3M042_9PEZI</name>
<feature type="transmembrane region" description="Helical" evidence="11">
    <location>
        <begin position="351"/>
        <end position="376"/>
    </location>
</feature>
<evidence type="ECO:0000256" key="10">
    <source>
        <dbReference type="SAM" id="MobiDB-lite"/>
    </source>
</evidence>
<feature type="transmembrane region" description="Helical" evidence="11">
    <location>
        <begin position="256"/>
        <end position="277"/>
    </location>
</feature>
<keyword evidence="5 11" id="KW-0812">Transmembrane</keyword>
<dbReference type="InterPro" id="IPR013657">
    <property type="entry name" value="SCL35B1-4/HUT1"/>
</dbReference>
<organism evidence="12 13">
    <name type="scientific">Acrodontium crateriforme</name>
    <dbReference type="NCBI Taxonomy" id="150365"/>
    <lineage>
        <taxon>Eukaryota</taxon>
        <taxon>Fungi</taxon>
        <taxon>Dikarya</taxon>
        <taxon>Ascomycota</taxon>
        <taxon>Pezizomycotina</taxon>
        <taxon>Dothideomycetes</taxon>
        <taxon>Dothideomycetidae</taxon>
        <taxon>Mycosphaerellales</taxon>
        <taxon>Teratosphaeriaceae</taxon>
        <taxon>Acrodontium</taxon>
    </lineage>
</organism>
<dbReference type="GO" id="GO:0005460">
    <property type="term" value="F:UDP-glucose transmembrane transporter activity"/>
    <property type="evidence" value="ECO:0007669"/>
    <property type="project" value="TreeGrafter"/>
</dbReference>
<evidence type="ECO:0000256" key="9">
    <source>
        <dbReference type="ARBA" id="ARBA00041103"/>
    </source>
</evidence>
<evidence type="ECO:0000256" key="2">
    <source>
        <dbReference type="ARBA" id="ARBA00010694"/>
    </source>
</evidence>
<keyword evidence="7 11" id="KW-1133">Transmembrane helix</keyword>
<evidence type="ECO:0000256" key="3">
    <source>
        <dbReference type="ARBA" id="ARBA00022448"/>
    </source>
</evidence>
<evidence type="ECO:0000313" key="12">
    <source>
        <dbReference type="EMBL" id="WPG98862.1"/>
    </source>
</evidence>
<dbReference type="InterPro" id="IPR037185">
    <property type="entry name" value="EmrE-like"/>
</dbReference>
<keyword evidence="4" id="KW-0762">Sugar transport</keyword>
<evidence type="ECO:0000256" key="11">
    <source>
        <dbReference type="SAM" id="Phobius"/>
    </source>
</evidence>
<dbReference type="GO" id="GO:0005459">
    <property type="term" value="F:UDP-galactose transmembrane transporter activity"/>
    <property type="evidence" value="ECO:0007669"/>
    <property type="project" value="TreeGrafter"/>
</dbReference>
<keyword evidence="8 11" id="KW-0472">Membrane</keyword>
<evidence type="ECO:0000313" key="13">
    <source>
        <dbReference type="Proteomes" id="UP001303373"/>
    </source>
</evidence>
<feature type="transmembrane region" description="Helical" evidence="11">
    <location>
        <begin position="91"/>
        <end position="113"/>
    </location>
</feature>
<evidence type="ECO:0000256" key="1">
    <source>
        <dbReference type="ARBA" id="ARBA00004477"/>
    </source>
</evidence>
<reference evidence="12 13" key="1">
    <citation type="submission" date="2023-11" db="EMBL/GenBank/DDBJ databases">
        <title>An acidophilic fungus is an integral part of prey digestion in a carnivorous sundew plant.</title>
        <authorList>
            <person name="Tsai I.J."/>
        </authorList>
    </citation>
    <scope>NUCLEOTIDE SEQUENCE [LARGE SCALE GENOMIC DNA]</scope>
    <source>
        <strain evidence="12">169a</strain>
    </source>
</reference>
<dbReference type="AlphaFoldDB" id="A0AAQ3M042"/>
<feature type="transmembrane region" description="Helical" evidence="11">
    <location>
        <begin position="217"/>
        <end position="235"/>
    </location>
</feature>
<feature type="transmembrane region" description="Helical" evidence="11">
    <location>
        <begin position="52"/>
        <end position="71"/>
    </location>
</feature>
<dbReference type="EMBL" id="CP138581">
    <property type="protein sequence ID" value="WPG98862.1"/>
    <property type="molecule type" value="Genomic_DNA"/>
</dbReference>
<dbReference type="Pfam" id="PF08449">
    <property type="entry name" value="UAA"/>
    <property type="match status" value="1"/>
</dbReference>
<gene>
    <name evidence="12" type="ORF">R9X50_00166000</name>
</gene>
<comment type="subcellular location">
    <subcellularLocation>
        <location evidence="1">Endoplasmic reticulum membrane</location>
        <topology evidence="1">Multi-pass membrane protein</topology>
    </subcellularLocation>
</comment>
<keyword evidence="3" id="KW-0813">Transport</keyword>
<proteinExistence type="inferred from homology"/>
<feature type="region of interest" description="Disordered" evidence="10">
    <location>
        <begin position="1"/>
        <end position="24"/>
    </location>
</feature>
<feature type="transmembrane region" description="Helical" evidence="11">
    <location>
        <begin position="184"/>
        <end position="205"/>
    </location>
</feature>
<dbReference type="PANTHER" id="PTHR10778:SF10">
    <property type="entry name" value="SOLUTE CARRIER FAMILY 35 MEMBER B1"/>
    <property type="match status" value="1"/>
</dbReference>
<evidence type="ECO:0000256" key="7">
    <source>
        <dbReference type="ARBA" id="ARBA00022989"/>
    </source>
</evidence>
<evidence type="ECO:0000256" key="4">
    <source>
        <dbReference type="ARBA" id="ARBA00022597"/>
    </source>
</evidence>
<feature type="transmembrane region" description="Helical" evidence="11">
    <location>
        <begin position="312"/>
        <end position="339"/>
    </location>
</feature>
<protein>
    <recommendedName>
        <fullName evidence="9">UDP-galactose transporter homolog 1</fullName>
    </recommendedName>
</protein>
<keyword evidence="13" id="KW-1185">Reference proteome</keyword>
<dbReference type="GO" id="GO:0005789">
    <property type="term" value="C:endoplasmic reticulum membrane"/>
    <property type="evidence" value="ECO:0007669"/>
    <property type="project" value="UniProtKB-SubCell"/>
</dbReference>
<evidence type="ECO:0000256" key="5">
    <source>
        <dbReference type="ARBA" id="ARBA00022692"/>
    </source>
</evidence>
<dbReference type="PANTHER" id="PTHR10778">
    <property type="entry name" value="SOLUTE CARRIER FAMILY 35 MEMBER B"/>
    <property type="match status" value="1"/>
</dbReference>
<accession>A0AAQ3M042</accession>
<sequence>MSSRNGGVRHRTANGKTPEATSVNSNVVAGKNDVRIANGTTTEDANSAATSFNLLICVGGIYASFLTWGVLQERITTTNYGTETAREVFKYPVVMNTVQSAFAALLGYIYVLATRKTSSDLPIFPSRGIVYALSLVAITSSLSSPFGYASLAHVDYITFILAKSCKLLPVMFLHVTLYRKKYPFYKYAVVAMVTAGVAIFTLHNSSSSKKKKGAEGSSAYGLMLLGINLLFDGLTNSTQDDIYARFRPYSGQQMMCALNIMSTTITSTYLLLSPYIAQSALGTYVGIDPKSAGELAGALAFIQKHPAVGWDILGFAACGALGQVFIFMTLSIFGSLLLVTVTVTRKMLTMIISVVWFGHALTGMQWLGVGLVFGGIGVEAELTKREKRSKAAAAKKST</sequence>
<comment type="similarity">
    <text evidence="2">Belongs to the nucleotide-sugar transporter family. SLC35B subfamily.</text>
</comment>
<evidence type="ECO:0000256" key="6">
    <source>
        <dbReference type="ARBA" id="ARBA00022824"/>
    </source>
</evidence>
<feature type="transmembrane region" description="Helical" evidence="11">
    <location>
        <begin position="129"/>
        <end position="150"/>
    </location>
</feature>
<dbReference type="Proteomes" id="UP001303373">
    <property type="component" value="Chromosome 2"/>
</dbReference>
<evidence type="ECO:0000256" key="8">
    <source>
        <dbReference type="ARBA" id="ARBA00023136"/>
    </source>
</evidence>
<keyword evidence="6" id="KW-0256">Endoplasmic reticulum</keyword>
<dbReference type="SUPFAM" id="SSF103481">
    <property type="entry name" value="Multidrug resistance efflux transporter EmrE"/>
    <property type="match status" value="1"/>
</dbReference>